<evidence type="ECO:0000259" key="7">
    <source>
        <dbReference type="Pfam" id="PF01095"/>
    </source>
</evidence>
<dbReference type="PANTHER" id="PTHR31321">
    <property type="entry name" value="ACYL-COA THIOESTER HYDROLASE YBHC-RELATED"/>
    <property type="match status" value="1"/>
</dbReference>
<dbReference type="GO" id="GO:0045490">
    <property type="term" value="P:pectin catabolic process"/>
    <property type="evidence" value="ECO:0007669"/>
    <property type="project" value="TreeGrafter"/>
</dbReference>
<dbReference type="Proteomes" id="UP001222027">
    <property type="component" value="Unassembled WGS sequence"/>
</dbReference>
<dbReference type="InterPro" id="IPR012334">
    <property type="entry name" value="Pectin_lyas_fold"/>
</dbReference>
<keyword evidence="6" id="KW-0732">Signal</keyword>
<dbReference type="EC" id="3.1.1.11" evidence="3"/>
<feature type="signal peptide" evidence="6">
    <location>
        <begin position="1"/>
        <end position="21"/>
    </location>
</feature>
<comment type="similarity">
    <text evidence="2">Belongs to the pectinesterase family.</text>
</comment>
<sequence>MRWLVLFLSVFSSISLRNSCGDCSCLHFENHRRRPQGRWRFQEHSAGDNNKWTKIHVAAGVYTEKVNVKSTKSYIVLEGDGAAMPSIEWGDCNGDSSGHDTETTATFTGVVTFAESGCTGMGSDLSGRVKLEKQLSDDELKKFIDILYIYGEGWLDTQPPLD</sequence>
<keyword evidence="5" id="KW-0063">Aspartyl esterase</keyword>
<evidence type="ECO:0000313" key="8">
    <source>
        <dbReference type="EMBL" id="KAJ8467601.1"/>
    </source>
</evidence>
<dbReference type="Gene3D" id="2.160.20.10">
    <property type="entry name" value="Single-stranded right-handed beta-helix, Pectin lyase-like"/>
    <property type="match status" value="1"/>
</dbReference>
<feature type="domain" description="Pectinesterase catalytic" evidence="7">
    <location>
        <begin position="48"/>
        <end position="108"/>
    </location>
</feature>
<organism evidence="8 9">
    <name type="scientific">Ensete ventricosum</name>
    <name type="common">Abyssinian banana</name>
    <name type="synonym">Musa ensete</name>
    <dbReference type="NCBI Taxonomy" id="4639"/>
    <lineage>
        <taxon>Eukaryota</taxon>
        <taxon>Viridiplantae</taxon>
        <taxon>Streptophyta</taxon>
        <taxon>Embryophyta</taxon>
        <taxon>Tracheophyta</taxon>
        <taxon>Spermatophyta</taxon>
        <taxon>Magnoliopsida</taxon>
        <taxon>Liliopsida</taxon>
        <taxon>Zingiberales</taxon>
        <taxon>Musaceae</taxon>
        <taxon>Ensete</taxon>
    </lineage>
</organism>
<name>A0AAV8QDD5_ENSVE</name>
<comment type="caution">
    <text evidence="8">The sequence shown here is derived from an EMBL/GenBank/DDBJ whole genome shotgun (WGS) entry which is preliminary data.</text>
</comment>
<dbReference type="SUPFAM" id="SSF51126">
    <property type="entry name" value="Pectin lyase-like"/>
    <property type="match status" value="1"/>
</dbReference>
<gene>
    <name evidence="8" type="ORF">OPV22_030153</name>
</gene>
<evidence type="ECO:0000256" key="6">
    <source>
        <dbReference type="SAM" id="SignalP"/>
    </source>
</evidence>
<dbReference type="GO" id="GO:0030599">
    <property type="term" value="F:pectinesterase activity"/>
    <property type="evidence" value="ECO:0007669"/>
    <property type="project" value="UniProtKB-EC"/>
</dbReference>
<comment type="pathway">
    <text evidence="1">Glycan metabolism; pectin degradation; 2-dehydro-3-deoxy-D-gluconate from pectin: step 1/5.</text>
</comment>
<accession>A0AAV8QDD5</accession>
<reference evidence="8 9" key="1">
    <citation type="submission" date="2022-12" db="EMBL/GenBank/DDBJ databases">
        <title>Chromosome-scale assembly of the Ensete ventricosum genome.</title>
        <authorList>
            <person name="Dussert Y."/>
            <person name="Stocks J."/>
            <person name="Wendawek A."/>
            <person name="Woldeyes F."/>
            <person name="Nichols R.A."/>
            <person name="Borrell J.S."/>
        </authorList>
    </citation>
    <scope>NUCLEOTIDE SEQUENCE [LARGE SCALE GENOMIC DNA]</scope>
    <source>
        <strain evidence="9">cv. Maze</strain>
        <tissue evidence="8">Seeds</tissue>
    </source>
</reference>
<dbReference type="InterPro" id="IPR000070">
    <property type="entry name" value="Pectinesterase_cat"/>
</dbReference>
<feature type="chain" id="PRO_5043541150" description="pectinesterase" evidence="6">
    <location>
        <begin position="22"/>
        <end position="162"/>
    </location>
</feature>
<evidence type="ECO:0000313" key="9">
    <source>
        <dbReference type="Proteomes" id="UP001222027"/>
    </source>
</evidence>
<dbReference type="PANTHER" id="PTHR31321:SF134">
    <property type="entry name" value="PECTINESTERASE"/>
    <property type="match status" value="1"/>
</dbReference>
<evidence type="ECO:0000256" key="5">
    <source>
        <dbReference type="ARBA" id="ARBA00023085"/>
    </source>
</evidence>
<dbReference type="AlphaFoldDB" id="A0AAV8QDD5"/>
<evidence type="ECO:0000256" key="3">
    <source>
        <dbReference type="ARBA" id="ARBA00013229"/>
    </source>
</evidence>
<evidence type="ECO:0000256" key="2">
    <source>
        <dbReference type="ARBA" id="ARBA00008891"/>
    </source>
</evidence>
<dbReference type="InterPro" id="IPR011050">
    <property type="entry name" value="Pectin_lyase_fold/virulence"/>
</dbReference>
<evidence type="ECO:0000256" key="1">
    <source>
        <dbReference type="ARBA" id="ARBA00005184"/>
    </source>
</evidence>
<dbReference type="Pfam" id="PF01095">
    <property type="entry name" value="Pectinesterase"/>
    <property type="match status" value="1"/>
</dbReference>
<proteinExistence type="inferred from homology"/>
<dbReference type="EMBL" id="JAQQAF010000008">
    <property type="protein sequence ID" value="KAJ8467601.1"/>
    <property type="molecule type" value="Genomic_DNA"/>
</dbReference>
<protein>
    <recommendedName>
        <fullName evidence="3">pectinesterase</fullName>
        <ecNumber evidence="3">3.1.1.11</ecNumber>
    </recommendedName>
</protein>
<keyword evidence="9" id="KW-1185">Reference proteome</keyword>
<keyword evidence="4" id="KW-0378">Hydrolase</keyword>
<dbReference type="GO" id="GO:0042545">
    <property type="term" value="P:cell wall modification"/>
    <property type="evidence" value="ECO:0007669"/>
    <property type="project" value="InterPro"/>
</dbReference>
<evidence type="ECO:0000256" key="4">
    <source>
        <dbReference type="ARBA" id="ARBA00022801"/>
    </source>
</evidence>